<dbReference type="InterPro" id="IPR013783">
    <property type="entry name" value="Ig-like_fold"/>
</dbReference>
<evidence type="ECO:0000313" key="2">
    <source>
        <dbReference type="EMBL" id="MDO1450260.1"/>
    </source>
</evidence>
<keyword evidence="1" id="KW-0732">Signal</keyword>
<dbReference type="Proteomes" id="UP001168528">
    <property type="component" value="Unassembled WGS sequence"/>
</dbReference>
<dbReference type="Gene3D" id="2.60.40.10">
    <property type="entry name" value="Immunoglobulins"/>
    <property type="match status" value="1"/>
</dbReference>
<name>A0ABT8RDS7_9BACT</name>
<sequence>MKIFRHFKWLFLAAMLVLSACKKDDNKQATPVAEPPDEVLEKEVLTADAGPDHNVAMNDEVILDGTASKSNLGNPFKFKWTIIRKPEGSVSVIVKSDAAIANFSPTTLGQYEIELIISNASGQSADRVIINAGAAETQIIDSDFTSPISLPDLIPDSEKPDYIVTKDISINSDLQINAGVVMAFEKDVRLEVNEGGSLAVLGGPNKKVVFTGVEKIKGSWKGIVFFSSSPQNLLEHVEIWYGGKKTSVSSYNAALTLYGQTKAKLSLKNTLIAESGGIGLPVSPGSVIKEFSNNLFSNNSGSGIYLDAPNVRYLDKASKFIGNGRNLVEVMQSSINNSYGSPETWQGFDDHTPYLVSGELTINTGLELKPGVVIQLAKDVTVVINTEGYINAKGLFGNPIVFTGYNKTPGYWNGIRVNSQIALNEWEFVEISYAGSGSLVSGKKASVGLTGPGTNLFIKNSKINNSGGYGIFVGRGSDFRDEVYNENTFQNNALDHVFYEK</sequence>
<dbReference type="Gene3D" id="2.160.20.10">
    <property type="entry name" value="Single-stranded right-handed beta-helix, Pectin lyase-like"/>
    <property type="match status" value="1"/>
</dbReference>
<dbReference type="EMBL" id="JAUKPO010000027">
    <property type="protein sequence ID" value="MDO1450260.1"/>
    <property type="molecule type" value="Genomic_DNA"/>
</dbReference>
<feature type="signal peptide" evidence="1">
    <location>
        <begin position="1"/>
        <end position="22"/>
    </location>
</feature>
<gene>
    <name evidence="2" type="ORF">Q0590_28525</name>
</gene>
<dbReference type="PROSITE" id="PS51257">
    <property type="entry name" value="PROKAR_LIPOPROTEIN"/>
    <property type="match status" value="1"/>
</dbReference>
<accession>A0ABT8RDS7</accession>
<dbReference type="InterPro" id="IPR012334">
    <property type="entry name" value="Pectin_lyas_fold"/>
</dbReference>
<keyword evidence="3" id="KW-1185">Reference proteome</keyword>
<proteinExistence type="predicted"/>
<feature type="chain" id="PRO_5046199653" evidence="1">
    <location>
        <begin position="23"/>
        <end position="501"/>
    </location>
</feature>
<evidence type="ECO:0000256" key="1">
    <source>
        <dbReference type="SAM" id="SignalP"/>
    </source>
</evidence>
<dbReference type="RefSeq" id="WP_302041062.1">
    <property type="nucleotide sequence ID" value="NZ_JAUKPO010000027.1"/>
</dbReference>
<protein>
    <submittedName>
        <fullName evidence="2">Right-handed parallel beta-helix repeat-containing protein</fullName>
    </submittedName>
</protein>
<reference evidence="2" key="1">
    <citation type="submission" date="2023-07" db="EMBL/GenBank/DDBJ databases">
        <title>The genome sequence of Rhodocytophaga aerolata KACC 12507.</title>
        <authorList>
            <person name="Zhang X."/>
        </authorList>
    </citation>
    <scope>NUCLEOTIDE SEQUENCE</scope>
    <source>
        <strain evidence="2">KACC 12507</strain>
    </source>
</reference>
<evidence type="ECO:0000313" key="3">
    <source>
        <dbReference type="Proteomes" id="UP001168528"/>
    </source>
</evidence>
<comment type="caution">
    <text evidence="2">The sequence shown here is derived from an EMBL/GenBank/DDBJ whole genome shotgun (WGS) entry which is preliminary data.</text>
</comment>
<organism evidence="2 3">
    <name type="scientific">Rhodocytophaga aerolata</name>
    <dbReference type="NCBI Taxonomy" id="455078"/>
    <lineage>
        <taxon>Bacteria</taxon>
        <taxon>Pseudomonadati</taxon>
        <taxon>Bacteroidota</taxon>
        <taxon>Cytophagia</taxon>
        <taxon>Cytophagales</taxon>
        <taxon>Rhodocytophagaceae</taxon>
        <taxon>Rhodocytophaga</taxon>
    </lineage>
</organism>